<accession>A0ACB8G463</accession>
<evidence type="ECO:0000313" key="2">
    <source>
        <dbReference type="Proteomes" id="UP000827872"/>
    </source>
</evidence>
<evidence type="ECO:0000313" key="1">
    <source>
        <dbReference type="EMBL" id="KAH8014346.1"/>
    </source>
</evidence>
<reference evidence="1" key="1">
    <citation type="submission" date="2021-08" db="EMBL/GenBank/DDBJ databases">
        <title>The first chromosome-level gecko genome reveals the dynamic sex chromosomes of Neotropical dwarf geckos (Sphaerodactylidae: Sphaerodactylus).</title>
        <authorList>
            <person name="Pinto B.J."/>
            <person name="Keating S.E."/>
            <person name="Gamble T."/>
        </authorList>
    </citation>
    <scope>NUCLEOTIDE SEQUENCE</scope>
    <source>
        <strain evidence="1">TG3544</strain>
    </source>
</reference>
<proteinExistence type="predicted"/>
<protein>
    <submittedName>
        <fullName evidence="1">Uncharacterized protein</fullName>
    </submittedName>
</protein>
<keyword evidence="2" id="KW-1185">Reference proteome</keyword>
<name>A0ACB8G463_9SAUR</name>
<organism evidence="1 2">
    <name type="scientific">Sphaerodactylus townsendi</name>
    <dbReference type="NCBI Taxonomy" id="933632"/>
    <lineage>
        <taxon>Eukaryota</taxon>
        <taxon>Metazoa</taxon>
        <taxon>Chordata</taxon>
        <taxon>Craniata</taxon>
        <taxon>Vertebrata</taxon>
        <taxon>Euteleostomi</taxon>
        <taxon>Lepidosauria</taxon>
        <taxon>Squamata</taxon>
        <taxon>Bifurcata</taxon>
        <taxon>Gekkota</taxon>
        <taxon>Sphaerodactylidae</taxon>
        <taxon>Sphaerodactylus</taxon>
    </lineage>
</organism>
<gene>
    <name evidence="1" type="ORF">K3G42_028516</name>
</gene>
<dbReference type="Proteomes" id="UP000827872">
    <property type="component" value="Linkage Group LG02"/>
</dbReference>
<dbReference type="EMBL" id="CM037615">
    <property type="protein sequence ID" value="KAH8014346.1"/>
    <property type="molecule type" value="Genomic_DNA"/>
</dbReference>
<comment type="caution">
    <text evidence="1">The sequence shown here is derived from an EMBL/GenBank/DDBJ whole genome shotgun (WGS) entry which is preliminary data.</text>
</comment>
<sequence>MGLDSAGGGLLWLMLAWGLFLSQAACQAPLQDFRFVSYEVIIPKRMGLRRGLVPQDLTYLLEMEGKSFLVHLRQKRGLIPKHFPVFTYSKEGDLQVDYPFVRTDCFYHGFVQGRPSSWVALSSCSGGLRGLLEVESKIYEIEPVPASATFQHVVYHWEEKESALGMMCGLVEEGQTHQISVIQNTENGVAKISPGGVWWSRTRCAKVAVVVDHERYVQFGRNETVVVMQVLDAIHMTDSLYKALGVNVAMVGLEIWSQNNLIEIAGSLDELLDIFNIWRKMTLVQHLRHDVGHLFVYKHFGVKLGLSFVGTVCDPIWASAVEAFVTSSLFSFSVTFAHQLGHNLGMQHDGRYCTCDQRSCIMTTSQSITTKFSNCSYKSFSSLLNSGKKQCLLIPLEHEKLYELKNCGNKVVESGEQCDCGSPLHCKSDACCQPNCMLHSGATCAVGTCCANCQFLPAGTVCRERTSICDLPEYCTGISEWCPEDVYVQDGAPCHDDAFCYQGECSTHNKVCKRIFGKQATVAPLGCFREVNTQADRFGNCGIVRSNVYKKCDNSNILCGKIQCVNINEVPNLNDHSSVIQTHLDSNLCWGTAYHSGTADIGAVKDGTSCGNGMICLNRECIKVTVLNYDCNQTKCHNRGACNSLKNCHCNYGWAPPYCLIEGYGGSIDSGPPPPNSGNVGMISAVIILSVCAANVLDSIAAPYLLAYLAYMDTVKKMTSNLVWLLMLVLRDILTAVRIPPQGYRYASYEVIIPRRQTLSYGQQDPQELTYLLKIEGESHMVQLRQKKDLVPKHFTVFTYNKEGDILVDYPFIRDDCFYDGLIHGRPLALVALSTCSQGLRGLLRVENKTYEIKPIQTSSTFQHVVYRLEEEEEAFHLRCGLTVEKQHHQMAMIRNVENVAKISSRGSWWTHTRYAKVAVVVEHERYVQFGRNETVVAMQLLDIIHMANSFYAPLGVHVSLVGMELWSEKNLIPIAGKLDTVLHDFNLWRQNVLAPRLEHDSSHLFIYKKFGTDLGLAYVAGMCSPEHASAVESYVTSILISFAIIFTHELGHNLGMRHDEGHCICELPNCIMAKLHTLSHKFSSCSYNDYYTEIILGRKECMKIRPDPNKLYMPKFCGNGVLEDGEECDCGSKVECESDPCCQSDCKLSSGVICAFGECCSKCQYLPVGTVCRKSTSICDLPEYCNGTSAWCPEDVYIQDGAPCQDGAHCYHGNCSTHEEQCKIIFGSKATVASEACFRELNTRGDRFGNCGITKGSDFKGCKVQDIFCGRIQCENINYLPSMEEHNSIIQTRINNRLCWGTDYHNGMRIADTGAIRDGTPCGNGMICINRECTSVSFLKFDCNITKCHNRGTCNNQKHCHCDYGSAPPYCTSKGYGGSIDSGPPPPHKAISARTIEGIVIFLCAAVCLGLCLYSKSRLMPWYRRLSGRLYPMA</sequence>